<evidence type="ECO:0000256" key="2">
    <source>
        <dbReference type="ARBA" id="ARBA00022723"/>
    </source>
</evidence>
<gene>
    <name evidence="6" type="ORF">BST96_17195</name>
</gene>
<dbReference type="InterPro" id="IPR004294">
    <property type="entry name" value="Carotenoid_Oase"/>
</dbReference>
<evidence type="ECO:0000256" key="4">
    <source>
        <dbReference type="ARBA" id="ARBA00023004"/>
    </source>
</evidence>
<feature type="binding site" evidence="5">
    <location>
        <position position="458"/>
    </location>
    <ligand>
        <name>Fe cation</name>
        <dbReference type="ChEBI" id="CHEBI:24875"/>
        <note>catalytic</note>
    </ligand>
</feature>
<proteinExistence type="inferred from homology"/>
<keyword evidence="7" id="KW-1185">Reference proteome</keyword>
<comment type="similarity">
    <text evidence="1">Belongs to the carotenoid oxygenase family.</text>
</comment>
<dbReference type="PANTHER" id="PTHR10543:SF89">
    <property type="entry name" value="CAROTENOID 9,10(9',10')-CLEAVAGE DIOXYGENASE 1"/>
    <property type="match status" value="1"/>
</dbReference>
<sequence length="469" mass="52750">MDLSRFPYLQGNYAPIDEERDFNDTELTVEGTVPENLVGAFMRNGANTAYEPIHYVYPLDGDGMIHSLYFNKGKVHYRNRWVQTNHLKTEREFDRTIYGSPGKLVPVPQDVLDAGGEPSPLKNTSNTSVIMHGGKLYSLWEGGFPHLMSAGLETVELYDYEGYLRPGDALSAHPKICPVTGELISCTQRTDGDYFTLQIFDRDGVPSKAIPVPMAEKTIIHDLQICGDWVVIFYPPGYHSPEDAMAGKDPFRWDADKPAKVIAIKRDGSDIIEFETPAFFSWHFCNGYEEDGQLIVDYIWLQQIPFAKALDSGLEKQTRNMHRMTLDLHTKAVTDTKLSAIYCEFSKADDRRCGLHYQYGFATASNREWTDAHGYNCTVQFDMETGQTQLWEYGHDANAGEPFYVPNPDSDKEEDGYVMCFVYNPGEDPFVSVLKAGCVGDGPIAKIHIPGRVPNGFHTGWMQGLTLNG</sequence>
<dbReference type="AlphaFoldDB" id="A0A1X9NJP8"/>
<evidence type="ECO:0000256" key="1">
    <source>
        <dbReference type="ARBA" id="ARBA00006787"/>
    </source>
</evidence>
<keyword evidence="2 5" id="KW-0479">Metal-binding</keyword>
<dbReference type="Pfam" id="PF03055">
    <property type="entry name" value="RPE65"/>
    <property type="match status" value="1"/>
</dbReference>
<dbReference type="GO" id="GO:0046872">
    <property type="term" value="F:metal ion binding"/>
    <property type="evidence" value="ECO:0007669"/>
    <property type="project" value="UniProtKB-KW"/>
</dbReference>
<organism evidence="6 7">
    <name type="scientific">Oceanicoccus sagamiensis</name>
    <dbReference type="NCBI Taxonomy" id="716816"/>
    <lineage>
        <taxon>Bacteria</taxon>
        <taxon>Pseudomonadati</taxon>
        <taxon>Pseudomonadota</taxon>
        <taxon>Gammaproteobacteria</taxon>
        <taxon>Cellvibrionales</taxon>
        <taxon>Spongiibacteraceae</taxon>
        <taxon>Oceanicoccus</taxon>
    </lineage>
</organism>
<dbReference type="STRING" id="716816.BST96_17195"/>
<dbReference type="GO" id="GO:0016121">
    <property type="term" value="P:carotene catabolic process"/>
    <property type="evidence" value="ECO:0007669"/>
    <property type="project" value="TreeGrafter"/>
</dbReference>
<keyword evidence="3" id="KW-0560">Oxidoreductase</keyword>
<dbReference type="GO" id="GO:0010436">
    <property type="term" value="F:carotenoid dioxygenase activity"/>
    <property type="evidence" value="ECO:0007669"/>
    <property type="project" value="TreeGrafter"/>
</dbReference>
<dbReference type="KEGG" id="osg:BST96_17195"/>
<evidence type="ECO:0000313" key="7">
    <source>
        <dbReference type="Proteomes" id="UP000193450"/>
    </source>
</evidence>
<evidence type="ECO:0000313" key="6">
    <source>
        <dbReference type="EMBL" id="ARN75689.1"/>
    </source>
</evidence>
<feature type="binding site" evidence="5">
    <location>
        <position position="173"/>
    </location>
    <ligand>
        <name>Fe cation</name>
        <dbReference type="ChEBI" id="CHEBI:24875"/>
        <note>catalytic</note>
    </ligand>
</feature>
<dbReference type="PANTHER" id="PTHR10543">
    <property type="entry name" value="BETA-CAROTENE DIOXYGENASE"/>
    <property type="match status" value="1"/>
</dbReference>
<dbReference type="OrthoDB" id="6636843at2"/>
<name>A0A1X9NJP8_9GAMM</name>
<dbReference type="Proteomes" id="UP000193450">
    <property type="component" value="Chromosome"/>
</dbReference>
<dbReference type="RefSeq" id="WP_085759877.1">
    <property type="nucleotide sequence ID" value="NZ_CP019343.1"/>
</dbReference>
<dbReference type="EMBL" id="CP019343">
    <property type="protein sequence ID" value="ARN75689.1"/>
    <property type="molecule type" value="Genomic_DNA"/>
</dbReference>
<reference evidence="6 7" key="1">
    <citation type="submission" date="2016-11" db="EMBL/GenBank/DDBJ databases">
        <title>Trade-off between light-utilization and light-protection in marine flavobacteria.</title>
        <authorList>
            <person name="Kumagai Y."/>
        </authorList>
    </citation>
    <scope>NUCLEOTIDE SEQUENCE [LARGE SCALE GENOMIC DNA]</scope>
    <source>
        <strain evidence="6 7">NBRC 107125</strain>
    </source>
</reference>
<evidence type="ECO:0000256" key="3">
    <source>
        <dbReference type="ARBA" id="ARBA00023002"/>
    </source>
</evidence>
<feature type="binding site" evidence="5">
    <location>
        <position position="283"/>
    </location>
    <ligand>
        <name>Fe cation</name>
        <dbReference type="ChEBI" id="CHEBI:24875"/>
        <note>catalytic</note>
    </ligand>
</feature>
<protein>
    <submittedName>
        <fullName evidence="6">Uncharacterized protein</fullName>
    </submittedName>
</protein>
<accession>A0A1X9NJP8</accession>
<keyword evidence="4 5" id="KW-0408">Iron</keyword>
<feature type="binding site" evidence="5">
    <location>
        <position position="221"/>
    </location>
    <ligand>
        <name>Fe cation</name>
        <dbReference type="ChEBI" id="CHEBI:24875"/>
        <note>catalytic</note>
    </ligand>
</feature>
<evidence type="ECO:0000256" key="5">
    <source>
        <dbReference type="PIRSR" id="PIRSR604294-1"/>
    </source>
</evidence>
<comment type="cofactor">
    <cofactor evidence="5">
        <name>Fe(2+)</name>
        <dbReference type="ChEBI" id="CHEBI:29033"/>
    </cofactor>
    <text evidence="5">Binds 1 Fe(2+) ion per subunit.</text>
</comment>